<evidence type="ECO:0000256" key="1">
    <source>
        <dbReference type="ARBA" id="ARBA00004123"/>
    </source>
</evidence>
<evidence type="ECO:0000259" key="8">
    <source>
        <dbReference type="PROSITE" id="PS50102"/>
    </source>
</evidence>
<dbReference type="GO" id="GO:0005634">
    <property type="term" value="C:nucleus"/>
    <property type="evidence" value="ECO:0007669"/>
    <property type="project" value="UniProtKB-SubCell"/>
</dbReference>
<dbReference type="InterPro" id="IPR012337">
    <property type="entry name" value="RNaseH-like_sf"/>
</dbReference>
<dbReference type="Proteomes" id="UP000663879">
    <property type="component" value="Unassembled WGS sequence"/>
</dbReference>
<proteinExistence type="predicted"/>
<feature type="domain" description="RRM" evidence="8">
    <location>
        <begin position="17"/>
        <end position="111"/>
    </location>
</feature>
<dbReference type="EMBL" id="CAJNOC010002109">
    <property type="protein sequence ID" value="CAF0912916.1"/>
    <property type="molecule type" value="Genomic_DNA"/>
</dbReference>
<dbReference type="PANTHER" id="PTHR46481:SF10">
    <property type="entry name" value="ZINC FINGER BED DOMAIN-CONTAINING PROTEIN 39"/>
    <property type="match status" value="1"/>
</dbReference>
<reference evidence="9" key="1">
    <citation type="submission" date="2021-02" db="EMBL/GenBank/DDBJ databases">
        <authorList>
            <person name="Nowell W R."/>
        </authorList>
    </citation>
    <scope>NUCLEOTIDE SEQUENCE</scope>
    <source>
        <strain evidence="9">Ploen Becks lab</strain>
    </source>
</reference>
<accession>A0A814AJ81</accession>
<dbReference type="OrthoDB" id="1607513at2759"/>
<keyword evidence="4" id="KW-0862">Zinc</keyword>
<dbReference type="AlphaFoldDB" id="A0A814AJ81"/>
<keyword evidence="2" id="KW-0479">Metal-binding</keyword>
<dbReference type="InterPro" id="IPR000504">
    <property type="entry name" value="RRM_dom"/>
</dbReference>
<dbReference type="GO" id="GO:0008270">
    <property type="term" value="F:zinc ion binding"/>
    <property type="evidence" value="ECO:0007669"/>
    <property type="project" value="UniProtKB-KW"/>
</dbReference>
<evidence type="ECO:0000256" key="6">
    <source>
        <dbReference type="PROSITE-ProRule" id="PRU00176"/>
    </source>
</evidence>
<name>A0A814AJ81_9BILA</name>
<feature type="compositionally biased region" description="Acidic residues" evidence="7">
    <location>
        <begin position="650"/>
        <end position="665"/>
    </location>
</feature>
<dbReference type="PANTHER" id="PTHR46481">
    <property type="entry name" value="ZINC FINGER BED DOMAIN-CONTAINING PROTEIN 4"/>
    <property type="match status" value="1"/>
</dbReference>
<feature type="region of interest" description="Disordered" evidence="7">
    <location>
        <begin position="650"/>
        <end position="674"/>
    </location>
</feature>
<dbReference type="PROSITE" id="PS50102">
    <property type="entry name" value="RRM"/>
    <property type="match status" value="1"/>
</dbReference>
<comment type="subcellular location">
    <subcellularLocation>
        <location evidence="1">Nucleus</location>
    </subcellularLocation>
</comment>
<organism evidence="9 10">
    <name type="scientific">Brachionus calyciflorus</name>
    <dbReference type="NCBI Taxonomy" id="104777"/>
    <lineage>
        <taxon>Eukaryota</taxon>
        <taxon>Metazoa</taxon>
        <taxon>Spiralia</taxon>
        <taxon>Gnathifera</taxon>
        <taxon>Rotifera</taxon>
        <taxon>Eurotatoria</taxon>
        <taxon>Monogononta</taxon>
        <taxon>Pseudotrocha</taxon>
        <taxon>Ploima</taxon>
        <taxon>Brachionidae</taxon>
        <taxon>Brachionus</taxon>
    </lineage>
</organism>
<protein>
    <recommendedName>
        <fullName evidence="8">RRM domain-containing protein</fullName>
    </recommendedName>
</protein>
<dbReference type="SUPFAM" id="SSF53098">
    <property type="entry name" value="Ribonuclease H-like"/>
    <property type="match status" value="1"/>
</dbReference>
<gene>
    <name evidence="9" type="ORF">OXX778_LOCUS11997</name>
</gene>
<evidence type="ECO:0000256" key="3">
    <source>
        <dbReference type="ARBA" id="ARBA00022771"/>
    </source>
</evidence>
<keyword evidence="5" id="KW-0539">Nucleus</keyword>
<evidence type="ECO:0000256" key="2">
    <source>
        <dbReference type="ARBA" id="ARBA00022723"/>
    </source>
</evidence>
<evidence type="ECO:0000256" key="7">
    <source>
        <dbReference type="SAM" id="MobiDB-lite"/>
    </source>
</evidence>
<sequence length="674" mass="77516">MALICNCDLNEITGPSRDIFVTNVSIQKFGRRTGERFIIHMTDYILKNNLPWGPVHHAKVLLSKDSPNSTTKVMFLRFCNPECHADVIEDLNGIEWPVGLGRHLRMEFNRTFTQTHQLLSRERLQFKDMATQTNDGLAAKSIESDASVQSSQQIFSNKIQFGSLSTLSSFCYWSSNETLIDDDERSSEIAAKFTIKSFKNSGSIKKINSKLYRNALLISVHPHLRLESEESNNNTSQMPIKEFLSNQQVYDETSQKYKQLTDCVVDFITMSCQCELDKVLSLSVTTDCWTSESNHQFMGVTCHYVSQDNKLKQIPLCLDYMPKAHTSKNLASNLKSILSNYNIENKVASISTDSAANMIKMIDYLRGIEHFLCWGHIINTVVKNNLIESSNDKLKNVITKCRKLVGTFRHSSNLTEKLIQSIKKFENPDSKCESIYKLRQDVVTRWNSTFMMLESVLSKNINCKYRDQILNANELLLVEDLLELLKPFQHIAKLLSGSSYVTCSVVYPSIIRISEILIVYESIHGFGFLDDLAKDMYNDLIDRSENKNEENEDDQELFKLGTVYKKMNLENTSLDLRWDSSHWTYDGFCINERRPSNLANTVLNVTGFLMALMVQKICILKLFGSLIIFMEFQNIIIHRNIFEYKLDDDEANEEDEENTEDESNDDDKIKKCKK</sequence>
<keyword evidence="10" id="KW-1185">Reference proteome</keyword>
<comment type="caution">
    <text evidence="9">The sequence shown here is derived from an EMBL/GenBank/DDBJ whole genome shotgun (WGS) entry which is preliminary data.</text>
</comment>
<keyword evidence="3" id="KW-0863">Zinc-finger</keyword>
<dbReference type="GO" id="GO:0003723">
    <property type="term" value="F:RNA binding"/>
    <property type="evidence" value="ECO:0007669"/>
    <property type="project" value="UniProtKB-UniRule"/>
</dbReference>
<evidence type="ECO:0000256" key="5">
    <source>
        <dbReference type="ARBA" id="ARBA00023242"/>
    </source>
</evidence>
<evidence type="ECO:0000313" key="9">
    <source>
        <dbReference type="EMBL" id="CAF0912916.1"/>
    </source>
</evidence>
<dbReference type="InterPro" id="IPR052035">
    <property type="entry name" value="ZnF_BED_domain_contain"/>
</dbReference>
<keyword evidence="6" id="KW-0694">RNA-binding</keyword>
<evidence type="ECO:0000313" key="10">
    <source>
        <dbReference type="Proteomes" id="UP000663879"/>
    </source>
</evidence>
<evidence type="ECO:0000256" key="4">
    <source>
        <dbReference type="ARBA" id="ARBA00022833"/>
    </source>
</evidence>